<sequence>MMYSNIRTCLSFHSSHKAGVSLQLLMLGRHLRLAFDDFLELPTDDIADRHHTENVTNVRKILSESYDIACQNARSSVFNTENQLLNSTSTRRHFHRA</sequence>
<protein>
    <submittedName>
        <fullName evidence="1">Uncharacterized protein</fullName>
    </submittedName>
</protein>
<accession>A0A9D4H0G1</accession>
<reference evidence="1" key="1">
    <citation type="journal article" date="2019" name="bioRxiv">
        <title>The Genome of the Zebra Mussel, Dreissena polymorpha: A Resource for Invasive Species Research.</title>
        <authorList>
            <person name="McCartney M.A."/>
            <person name="Auch B."/>
            <person name="Kono T."/>
            <person name="Mallez S."/>
            <person name="Zhang Y."/>
            <person name="Obille A."/>
            <person name="Becker A."/>
            <person name="Abrahante J.E."/>
            <person name="Garbe J."/>
            <person name="Badalamenti J.P."/>
            <person name="Herman A."/>
            <person name="Mangelson H."/>
            <person name="Liachko I."/>
            <person name="Sullivan S."/>
            <person name="Sone E.D."/>
            <person name="Koren S."/>
            <person name="Silverstein K.A.T."/>
            <person name="Beckman K.B."/>
            <person name="Gohl D.M."/>
        </authorList>
    </citation>
    <scope>NUCLEOTIDE SEQUENCE</scope>
    <source>
        <strain evidence="1">Duluth1</strain>
        <tissue evidence="1">Whole animal</tissue>
    </source>
</reference>
<reference evidence="1" key="2">
    <citation type="submission" date="2020-11" db="EMBL/GenBank/DDBJ databases">
        <authorList>
            <person name="McCartney M.A."/>
            <person name="Auch B."/>
            <person name="Kono T."/>
            <person name="Mallez S."/>
            <person name="Becker A."/>
            <person name="Gohl D.M."/>
            <person name="Silverstein K.A.T."/>
            <person name="Koren S."/>
            <person name="Bechman K.B."/>
            <person name="Herman A."/>
            <person name="Abrahante J.E."/>
            <person name="Garbe J."/>
        </authorList>
    </citation>
    <scope>NUCLEOTIDE SEQUENCE</scope>
    <source>
        <strain evidence="1">Duluth1</strain>
        <tissue evidence="1">Whole animal</tissue>
    </source>
</reference>
<comment type="caution">
    <text evidence="1">The sequence shown here is derived from an EMBL/GenBank/DDBJ whole genome shotgun (WGS) entry which is preliminary data.</text>
</comment>
<evidence type="ECO:0000313" key="2">
    <source>
        <dbReference type="Proteomes" id="UP000828390"/>
    </source>
</evidence>
<name>A0A9D4H0G1_DREPO</name>
<evidence type="ECO:0000313" key="1">
    <source>
        <dbReference type="EMBL" id="KAH3826328.1"/>
    </source>
</evidence>
<organism evidence="1 2">
    <name type="scientific">Dreissena polymorpha</name>
    <name type="common">Zebra mussel</name>
    <name type="synonym">Mytilus polymorpha</name>
    <dbReference type="NCBI Taxonomy" id="45954"/>
    <lineage>
        <taxon>Eukaryota</taxon>
        <taxon>Metazoa</taxon>
        <taxon>Spiralia</taxon>
        <taxon>Lophotrochozoa</taxon>
        <taxon>Mollusca</taxon>
        <taxon>Bivalvia</taxon>
        <taxon>Autobranchia</taxon>
        <taxon>Heteroconchia</taxon>
        <taxon>Euheterodonta</taxon>
        <taxon>Imparidentia</taxon>
        <taxon>Neoheterodontei</taxon>
        <taxon>Myida</taxon>
        <taxon>Dreissenoidea</taxon>
        <taxon>Dreissenidae</taxon>
        <taxon>Dreissena</taxon>
    </lineage>
</organism>
<gene>
    <name evidence="1" type="ORF">DPMN_128228</name>
</gene>
<dbReference type="AlphaFoldDB" id="A0A9D4H0G1"/>
<dbReference type="EMBL" id="JAIWYP010000005">
    <property type="protein sequence ID" value="KAH3826328.1"/>
    <property type="molecule type" value="Genomic_DNA"/>
</dbReference>
<proteinExistence type="predicted"/>
<dbReference type="Proteomes" id="UP000828390">
    <property type="component" value="Unassembled WGS sequence"/>
</dbReference>
<keyword evidence="2" id="KW-1185">Reference proteome</keyword>